<dbReference type="PANTHER" id="PTHR11082:SF5">
    <property type="entry name" value="TRNA-DIHYDROURIDINE(16_17) SYNTHASE [NAD(P)(+)]-LIKE"/>
    <property type="match status" value="1"/>
</dbReference>
<comment type="catalytic activity">
    <reaction evidence="16">
        <text>5,6-dihydrouridine(17) in tRNA + NADP(+) = uridine(17) in tRNA + NADPH + H(+)</text>
        <dbReference type="Rhea" id="RHEA:53368"/>
        <dbReference type="Rhea" id="RHEA-COMP:13541"/>
        <dbReference type="Rhea" id="RHEA-COMP:13542"/>
        <dbReference type="ChEBI" id="CHEBI:15378"/>
        <dbReference type="ChEBI" id="CHEBI:57783"/>
        <dbReference type="ChEBI" id="CHEBI:58349"/>
        <dbReference type="ChEBI" id="CHEBI:65315"/>
        <dbReference type="ChEBI" id="CHEBI:74443"/>
        <dbReference type="EC" id="1.3.1.88"/>
    </reaction>
    <physiologicalReaction direction="right-to-left" evidence="16">
        <dbReference type="Rhea" id="RHEA:53370"/>
    </physiologicalReaction>
</comment>
<keyword evidence="7" id="KW-0560">Oxidoreductase</keyword>
<evidence type="ECO:0000313" key="19">
    <source>
        <dbReference type="Proteomes" id="UP000478008"/>
    </source>
</evidence>
<keyword evidence="2" id="KW-0285">Flavoprotein</keyword>
<keyword evidence="4" id="KW-0507">mRNA processing</keyword>
<comment type="catalytic activity">
    <reaction evidence="12">
        <text>5,6-dihydrouridine(16) in tRNA + NADP(+) = uridine(16) in tRNA + NADPH + H(+)</text>
        <dbReference type="Rhea" id="RHEA:53376"/>
        <dbReference type="Rhea" id="RHEA-COMP:13543"/>
        <dbReference type="Rhea" id="RHEA-COMP:13544"/>
        <dbReference type="ChEBI" id="CHEBI:15378"/>
        <dbReference type="ChEBI" id="CHEBI:57783"/>
        <dbReference type="ChEBI" id="CHEBI:58349"/>
        <dbReference type="ChEBI" id="CHEBI:65315"/>
        <dbReference type="ChEBI" id="CHEBI:74443"/>
        <dbReference type="EC" id="1.3.1.88"/>
    </reaction>
    <physiologicalReaction direction="right-to-left" evidence="12">
        <dbReference type="Rhea" id="RHEA:53378"/>
    </physiologicalReaction>
</comment>
<proteinExistence type="inferred from homology"/>
<dbReference type="Gene3D" id="3.20.20.70">
    <property type="entry name" value="Aldolase class I"/>
    <property type="match status" value="1"/>
</dbReference>
<evidence type="ECO:0000256" key="7">
    <source>
        <dbReference type="ARBA" id="ARBA00023002"/>
    </source>
</evidence>
<evidence type="ECO:0000256" key="9">
    <source>
        <dbReference type="ARBA" id="ARBA00038313"/>
    </source>
</evidence>
<protein>
    <recommendedName>
        <fullName evidence="10">tRNA-dihydrouridine(16/17) synthase [NAD(P)(+)]</fullName>
        <ecNumber evidence="10">1.3.1.88</ecNumber>
    </recommendedName>
</protein>
<comment type="catalytic activity">
    <reaction evidence="15">
        <text>a 5,6-dihydrouridine in mRNA + NADP(+) = a uridine in mRNA + NADPH + H(+)</text>
        <dbReference type="Rhea" id="RHEA:69855"/>
        <dbReference type="Rhea" id="RHEA-COMP:14658"/>
        <dbReference type="Rhea" id="RHEA-COMP:17789"/>
        <dbReference type="ChEBI" id="CHEBI:15378"/>
        <dbReference type="ChEBI" id="CHEBI:57783"/>
        <dbReference type="ChEBI" id="CHEBI:58349"/>
        <dbReference type="ChEBI" id="CHEBI:65315"/>
        <dbReference type="ChEBI" id="CHEBI:74443"/>
    </reaction>
    <physiologicalReaction direction="right-to-left" evidence="15">
        <dbReference type="Rhea" id="RHEA:69857"/>
    </physiologicalReaction>
</comment>
<evidence type="ECO:0000256" key="1">
    <source>
        <dbReference type="ARBA" id="ARBA00001917"/>
    </source>
</evidence>
<name>A0A7D9CXH8_DEKBR</name>
<evidence type="ECO:0000256" key="2">
    <source>
        <dbReference type="ARBA" id="ARBA00022630"/>
    </source>
</evidence>
<dbReference type="PANTHER" id="PTHR11082">
    <property type="entry name" value="TRNA-DIHYDROURIDINE SYNTHASE"/>
    <property type="match status" value="1"/>
</dbReference>
<evidence type="ECO:0000256" key="13">
    <source>
        <dbReference type="ARBA" id="ARBA00048342"/>
    </source>
</evidence>
<sequence>MISTARARLLVISPWSSGLFLNTISRHICTVGKMGSSKTTGKSLKHDQPILNGTENLKTRQTKYEGRELYKNLGCPKKIVAPMVDGSDLAWRILSRRYGADLCYSPMLHSRLFAEQEKFRDTVLSPLDGKPGLDRPLIIQFCGNDPDVLLSAAKHVAGRCDAVDINFGCPQGIAKRGHYGSFLMEEWDTVYNLIHKLHTELAIPVTAKIRVFDDWEKSLEYAKMCLNAGAQFLTVHGRTREMKGQRTGIANWKLIRYLRDNLPKDTVFITNGNILYQDDLERCMRETKCDAVMSAEGNLTNPGIFWTKTNDIDKQFPRVDKFVREYFEIVKSCGEGESKRCFKTHLFKALQKFLSTRTDIRVEIARITRKTSWDELDQIVGLIEKAVQQIYLQKDMDKIDQIKVGKLENWGGRYREVPYWRLQPYFRKIDGVDGREVIKELVKKNDESKLIEKSDTQHNSIKRKAEDQVKLGSTMKKRYQCT</sequence>
<dbReference type="GO" id="GO:0007165">
    <property type="term" value="P:signal transduction"/>
    <property type="evidence" value="ECO:0007669"/>
    <property type="project" value="InterPro"/>
</dbReference>
<evidence type="ECO:0000256" key="3">
    <source>
        <dbReference type="ARBA" id="ARBA00022643"/>
    </source>
</evidence>
<dbReference type="GO" id="GO:0017150">
    <property type="term" value="F:tRNA dihydrouridine synthase activity"/>
    <property type="evidence" value="ECO:0007669"/>
    <property type="project" value="InterPro"/>
</dbReference>
<keyword evidence="6" id="KW-0521">NADP</keyword>
<evidence type="ECO:0000256" key="10">
    <source>
        <dbReference type="ARBA" id="ARBA00038890"/>
    </source>
</evidence>
<evidence type="ECO:0000256" key="16">
    <source>
        <dbReference type="ARBA" id="ARBA00049467"/>
    </source>
</evidence>
<dbReference type="InterPro" id="IPR000488">
    <property type="entry name" value="Death_dom"/>
</dbReference>
<reference evidence="18 19" key="1">
    <citation type="submission" date="2019-07" db="EMBL/GenBank/DDBJ databases">
        <authorList>
            <person name="Friedrich A."/>
            <person name="Schacherer J."/>
        </authorList>
    </citation>
    <scope>NUCLEOTIDE SEQUENCE [LARGE SCALE GENOMIC DNA]</scope>
</reference>
<evidence type="ECO:0000256" key="12">
    <source>
        <dbReference type="ARBA" id="ARBA00047652"/>
    </source>
</evidence>
<evidence type="ECO:0000256" key="15">
    <source>
        <dbReference type="ARBA" id="ARBA00049447"/>
    </source>
</evidence>
<dbReference type="EMBL" id="CABFWN010000003">
    <property type="protein sequence ID" value="VUG18055.1"/>
    <property type="molecule type" value="Genomic_DNA"/>
</dbReference>
<gene>
    <name evidence="18" type="primary">DUS1</name>
    <name evidence="18" type="ORF">DEBR0S3_01178G</name>
</gene>
<accession>A0A7D9CXH8</accession>
<evidence type="ECO:0000256" key="4">
    <source>
        <dbReference type="ARBA" id="ARBA00022664"/>
    </source>
</evidence>
<dbReference type="PROSITE" id="PS50017">
    <property type="entry name" value="DEATH_DOMAIN"/>
    <property type="match status" value="1"/>
</dbReference>
<dbReference type="InterPro" id="IPR035587">
    <property type="entry name" value="DUS-like_FMN-bd"/>
</dbReference>
<dbReference type="InterPro" id="IPR013785">
    <property type="entry name" value="Aldolase_TIM"/>
</dbReference>
<dbReference type="GO" id="GO:0006397">
    <property type="term" value="P:mRNA processing"/>
    <property type="evidence" value="ECO:0007669"/>
    <property type="project" value="UniProtKB-KW"/>
</dbReference>
<evidence type="ECO:0000256" key="11">
    <source>
        <dbReference type="ARBA" id="ARBA00047287"/>
    </source>
</evidence>
<keyword evidence="5" id="KW-0819">tRNA processing</keyword>
<dbReference type="SUPFAM" id="SSF51395">
    <property type="entry name" value="FMN-linked oxidoreductases"/>
    <property type="match status" value="1"/>
</dbReference>
<feature type="domain" description="Death" evidence="17">
    <location>
        <begin position="372"/>
        <end position="442"/>
    </location>
</feature>
<dbReference type="CDD" id="cd02801">
    <property type="entry name" value="DUS_like_FMN"/>
    <property type="match status" value="1"/>
</dbReference>
<dbReference type="GO" id="GO:0050660">
    <property type="term" value="F:flavin adenine dinucleotide binding"/>
    <property type="evidence" value="ECO:0007669"/>
    <property type="project" value="InterPro"/>
</dbReference>
<dbReference type="PROSITE" id="PS01136">
    <property type="entry name" value="UPF0034"/>
    <property type="match status" value="1"/>
</dbReference>
<dbReference type="EC" id="1.3.1.88" evidence="10"/>
<evidence type="ECO:0000313" key="18">
    <source>
        <dbReference type="EMBL" id="VUG18055.1"/>
    </source>
</evidence>
<dbReference type="Proteomes" id="UP000478008">
    <property type="component" value="Unassembled WGS sequence"/>
</dbReference>
<evidence type="ECO:0000256" key="14">
    <source>
        <dbReference type="ARBA" id="ARBA00048934"/>
    </source>
</evidence>
<organism evidence="18 19">
    <name type="scientific">Dekkera bruxellensis</name>
    <name type="common">Brettanomyces custersii</name>
    <dbReference type="NCBI Taxonomy" id="5007"/>
    <lineage>
        <taxon>Eukaryota</taxon>
        <taxon>Fungi</taxon>
        <taxon>Dikarya</taxon>
        <taxon>Ascomycota</taxon>
        <taxon>Saccharomycotina</taxon>
        <taxon>Pichiomycetes</taxon>
        <taxon>Pichiales</taxon>
        <taxon>Pichiaceae</taxon>
        <taxon>Brettanomyces</taxon>
    </lineage>
</organism>
<evidence type="ECO:0000256" key="6">
    <source>
        <dbReference type="ARBA" id="ARBA00022857"/>
    </source>
</evidence>
<comment type="catalytic activity">
    <reaction evidence="14">
        <text>5,6-dihydrouridine(16) in tRNA + NAD(+) = uridine(16) in tRNA + NADH + H(+)</text>
        <dbReference type="Rhea" id="RHEA:53380"/>
        <dbReference type="Rhea" id="RHEA-COMP:13543"/>
        <dbReference type="Rhea" id="RHEA-COMP:13544"/>
        <dbReference type="ChEBI" id="CHEBI:15378"/>
        <dbReference type="ChEBI" id="CHEBI:57540"/>
        <dbReference type="ChEBI" id="CHEBI:57945"/>
        <dbReference type="ChEBI" id="CHEBI:65315"/>
        <dbReference type="ChEBI" id="CHEBI:74443"/>
        <dbReference type="EC" id="1.3.1.88"/>
    </reaction>
    <physiologicalReaction direction="right-to-left" evidence="14">
        <dbReference type="Rhea" id="RHEA:53382"/>
    </physiologicalReaction>
</comment>
<evidence type="ECO:0000256" key="5">
    <source>
        <dbReference type="ARBA" id="ARBA00022694"/>
    </source>
</evidence>
<comment type="catalytic activity">
    <reaction evidence="13">
        <text>a 5,6-dihydrouridine in mRNA + NAD(+) = a uridine in mRNA + NADH + H(+)</text>
        <dbReference type="Rhea" id="RHEA:69851"/>
        <dbReference type="Rhea" id="RHEA-COMP:14658"/>
        <dbReference type="Rhea" id="RHEA-COMP:17789"/>
        <dbReference type="ChEBI" id="CHEBI:15378"/>
        <dbReference type="ChEBI" id="CHEBI:57540"/>
        <dbReference type="ChEBI" id="CHEBI:57945"/>
        <dbReference type="ChEBI" id="CHEBI:65315"/>
        <dbReference type="ChEBI" id="CHEBI:74443"/>
    </reaction>
    <physiologicalReaction direction="right-to-left" evidence="13">
        <dbReference type="Rhea" id="RHEA:69853"/>
    </physiologicalReaction>
</comment>
<dbReference type="InterPro" id="IPR018517">
    <property type="entry name" value="tRNA_hU_synthase_CS"/>
</dbReference>
<dbReference type="Pfam" id="PF01207">
    <property type="entry name" value="Dus"/>
    <property type="match status" value="1"/>
</dbReference>
<keyword evidence="19" id="KW-1185">Reference proteome</keyword>
<comment type="catalytic activity">
    <reaction evidence="11">
        <text>5,6-dihydrouridine(17) in tRNA + NAD(+) = uridine(17) in tRNA + NADH + H(+)</text>
        <dbReference type="Rhea" id="RHEA:53372"/>
        <dbReference type="Rhea" id="RHEA-COMP:13541"/>
        <dbReference type="Rhea" id="RHEA-COMP:13542"/>
        <dbReference type="ChEBI" id="CHEBI:15378"/>
        <dbReference type="ChEBI" id="CHEBI:57540"/>
        <dbReference type="ChEBI" id="CHEBI:57945"/>
        <dbReference type="ChEBI" id="CHEBI:65315"/>
        <dbReference type="ChEBI" id="CHEBI:74443"/>
        <dbReference type="EC" id="1.3.1.88"/>
    </reaction>
    <physiologicalReaction direction="right-to-left" evidence="11">
        <dbReference type="Rhea" id="RHEA:53374"/>
    </physiologicalReaction>
</comment>
<keyword evidence="3" id="KW-0288">FMN</keyword>
<evidence type="ECO:0000259" key="17">
    <source>
        <dbReference type="PROSITE" id="PS50017"/>
    </source>
</evidence>
<dbReference type="AlphaFoldDB" id="A0A7D9CXH8"/>
<comment type="similarity">
    <text evidence="9">Belongs to the Dus family. Dus1 subfamily.</text>
</comment>
<evidence type="ECO:0000256" key="8">
    <source>
        <dbReference type="ARBA" id="ARBA00023027"/>
    </source>
</evidence>
<keyword evidence="8" id="KW-0520">NAD</keyword>
<comment type="cofactor">
    <cofactor evidence="1">
        <name>FMN</name>
        <dbReference type="ChEBI" id="CHEBI:58210"/>
    </cofactor>
</comment>